<dbReference type="Proteomes" id="UP001515480">
    <property type="component" value="Unassembled WGS sequence"/>
</dbReference>
<evidence type="ECO:0000313" key="1">
    <source>
        <dbReference type="EMBL" id="KAL1526386.1"/>
    </source>
</evidence>
<proteinExistence type="predicted"/>
<accession>A0AB34JWS6</accession>
<reference evidence="1 2" key="1">
    <citation type="journal article" date="2024" name="Science">
        <title>Giant polyketide synthase enzymes in the biosynthesis of giant marine polyether toxins.</title>
        <authorList>
            <person name="Fallon T.R."/>
            <person name="Shende V.V."/>
            <person name="Wierzbicki I.H."/>
            <person name="Pendleton A.L."/>
            <person name="Watervoot N.F."/>
            <person name="Auber R.P."/>
            <person name="Gonzalez D.J."/>
            <person name="Wisecaver J.H."/>
            <person name="Moore B.S."/>
        </authorList>
    </citation>
    <scope>NUCLEOTIDE SEQUENCE [LARGE SCALE GENOMIC DNA]</scope>
    <source>
        <strain evidence="1 2">12B1</strain>
    </source>
</reference>
<dbReference type="AlphaFoldDB" id="A0AB34JWS6"/>
<name>A0AB34JWS6_PRYPA</name>
<dbReference type="EMBL" id="JBGBPQ010000003">
    <property type="protein sequence ID" value="KAL1526386.1"/>
    <property type="molecule type" value="Genomic_DNA"/>
</dbReference>
<organism evidence="1 2">
    <name type="scientific">Prymnesium parvum</name>
    <name type="common">Toxic golden alga</name>
    <dbReference type="NCBI Taxonomy" id="97485"/>
    <lineage>
        <taxon>Eukaryota</taxon>
        <taxon>Haptista</taxon>
        <taxon>Haptophyta</taxon>
        <taxon>Prymnesiophyceae</taxon>
        <taxon>Prymnesiales</taxon>
        <taxon>Prymnesiaceae</taxon>
        <taxon>Prymnesium</taxon>
    </lineage>
</organism>
<keyword evidence="2" id="KW-1185">Reference proteome</keyword>
<evidence type="ECO:0008006" key="3">
    <source>
        <dbReference type="Google" id="ProtNLM"/>
    </source>
</evidence>
<protein>
    <recommendedName>
        <fullName evidence="3">Cleavage/polyadenylation specificity factor A subunit C-terminal domain-containing protein</fullName>
    </recommendedName>
</protein>
<comment type="caution">
    <text evidence="1">The sequence shown here is derived from an EMBL/GenBank/DDBJ whole genome shotgun (WGS) entry which is preliminary data.</text>
</comment>
<gene>
    <name evidence="1" type="ORF">AB1Y20_015099</name>
</gene>
<sequence>MGSDVLAVADYYGSAVRLYTFVESENYNAYTACGHVGCKARRSLAVQECSKGNLCRPSGLAIASSGVDSSGCPWAVLLVAETGAQCVSVFRLYVSQESQDPSGSALFAEHLSDLGVEQLGSGMHAPHLGQWGWMGVATAENGDVLVTDCDNDVLYIL</sequence>
<evidence type="ECO:0000313" key="2">
    <source>
        <dbReference type="Proteomes" id="UP001515480"/>
    </source>
</evidence>